<dbReference type="InterPro" id="IPR036910">
    <property type="entry name" value="HMG_box_dom_sf"/>
</dbReference>
<proteinExistence type="predicted"/>
<evidence type="ECO:0000256" key="1">
    <source>
        <dbReference type="SAM" id="MobiDB-lite"/>
    </source>
</evidence>
<dbReference type="SUPFAM" id="SSF47095">
    <property type="entry name" value="HMG-box"/>
    <property type="match status" value="1"/>
</dbReference>
<dbReference type="AlphaFoldDB" id="A0AAW2I1P6"/>
<evidence type="ECO:0000313" key="2">
    <source>
        <dbReference type="EMBL" id="KAL0275668.1"/>
    </source>
</evidence>
<protein>
    <recommendedName>
        <fullName evidence="3">HMG box domain-containing protein</fullName>
    </recommendedName>
</protein>
<organism evidence="2">
    <name type="scientific">Menopon gallinae</name>
    <name type="common">poultry shaft louse</name>
    <dbReference type="NCBI Taxonomy" id="328185"/>
    <lineage>
        <taxon>Eukaryota</taxon>
        <taxon>Metazoa</taxon>
        <taxon>Ecdysozoa</taxon>
        <taxon>Arthropoda</taxon>
        <taxon>Hexapoda</taxon>
        <taxon>Insecta</taxon>
        <taxon>Pterygota</taxon>
        <taxon>Neoptera</taxon>
        <taxon>Paraneoptera</taxon>
        <taxon>Psocodea</taxon>
        <taxon>Troctomorpha</taxon>
        <taxon>Phthiraptera</taxon>
        <taxon>Amblycera</taxon>
        <taxon>Menoponidae</taxon>
        <taxon>Menopon</taxon>
    </lineage>
</organism>
<evidence type="ECO:0008006" key="3">
    <source>
        <dbReference type="Google" id="ProtNLM"/>
    </source>
</evidence>
<accession>A0AAW2I1P6</accession>
<dbReference type="EMBL" id="JARGDH010000002">
    <property type="protein sequence ID" value="KAL0275668.1"/>
    <property type="molecule type" value="Genomic_DNA"/>
</dbReference>
<dbReference type="GO" id="GO:0005634">
    <property type="term" value="C:nucleus"/>
    <property type="evidence" value="ECO:0007669"/>
    <property type="project" value="UniProtKB-ARBA"/>
</dbReference>
<feature type="compositionally biased region" description="Basic and acidic residues" evidence="1">
    <location>
        <begin position="201"/>
        <end position="211"/>
    </location>
</feature>
<feature type="region of interest" description="Disordered" evidence="1">
    <location>
        <begin position="201"/>
        <end position="262"/>
    </location>
</feature>
<gene>
    <name evidence="2" type="ORF">PYX00_003458</name>
</gene>
<comment type="caution">
    <text evidence="2">The sequence shown here is derived from an EMBL/GenBank/DDBJ whole genome shotgun (WGS) entry which is preliminary data.</text>
</comment>
<sequence>MEPMEFDLNYVVVLNGDASAGEKFTSPMQTKHVIIEDSKGFTKLLKNIKKENCNLEENYSDGKVNPEQDRFIKFYLRIYRELCGKMPIHEISKEVSERWNAMKRKPKPKRKEKAIKMELDTPGYEREDKDQLRERYSKVKLALMKQRIVSMEMKRLFNFVKRLRRERKQSAPFLKVFLNVLRGSRGKRNFAEIMNDGKRGWRKASSEKKIADAGGRSPSKRRCCTTPEPKRSSAAADGRKSSSAQSRRENWRASRNRSTRRS</sequence>
<reference evidence="2" key="1">
    <citation type="journal article" date="2024" name="Gigascience">
        <title>Chromosome-level genome of the poultry shaft louse Menopon gallinae provides insight into the host-switching and adaptive evolution of parasitic lice.</title>
        <authorList>
            <person name="Xu Y."/>
            <person name="Ma L."/>
            <person name="Liu S."/>
            <person name="Liang Y."/>
            <person name="Liu Q."/>
            <person name="He Z."/>
            <person name="Tian L."/>
            <person name="Duan Y."/>
            <person name="Cai W."/>
            <person name="Li H."/>
            <person name="Song F."/>
        </authorList>
    </citation>
    <scope>NUCLEOTIDE SEQUENCE</scope>
    <source>
        <strain evidence="2">Cailab_2023a</strain>
    </source>
</reference>
<name>A0AAW2I1P6_9NEOP</name>